<name>A0ABR1YEC1_9PEZI</name>
<keyword evidence="2" id="KW-0732">Signal</keyword>
<sequence>MQFSLVALLAATAAAVPFNSSIEARGLNETSALLPRGLNVTRVIEPRGLNDSSILLSRGLNDTSVLIGRSANISVRSYNVTKRGESATFPRVNLPKPVSGIFEGNKNIHALPNKTTEAGVKRSYGSFGTGTPFRAPEFALPLGASREHVGGNGDGGGLCAVDTTTGGRASTLTRCCRCFSCGTEAVVVAAVVKQCAGAPVAANTASTAVSTPTSDGALPPVPSSPPSEPLEVCAAAMAERELPSLSGLGRGNTLISLWVATLFMTLFCDYV</sequence>
<protein>
    <submittedName>
        <fullName evidence="3">Uncharacterized protein</fullName>
    </submittedName>
</protein>
<feature type="region of interest" description="Disordered" evidence="1">
    <location>
        <begin position="208"/>
        <end position="227"/>
    </location>
</feature>
<evidence type="ECO:0000256" key="1">
    <source>
        <dbReference type="SAM" id="MobiDB-lite"/>
    </source>
</evidence>
<proteinExistence type="predicted"/>
<reference evidence="3 4" key="1">
    <citation type="submission" date="2024-04" db="EMBL/GenBank/DDBJ databases">
        <title>Phyllosticta paracitricarpa is synonymous to the EU quarantine fungus P. citricarpa based on phylogenomic analyses.</title>
        <authorList>
            <consortium name="Lawrence Berkeley National Laboratory"/>
            <person name="Van Ingen-Buijs V.A."/>
            <person name="Van Westerhoven A.C."/>
            <person name="Haridas S."/>
            <person name="Skiadas P."/>
            <person name="Martin F."/>
            <person name="Groenewald J.Z."/>
            <person name="Crous P.W."/>
            <person name="Seidl M.F."/>
        </authorList>
    </citation>
    <scope>NUCLEOTIDE SEQUENCE [LARGE SCALE GENOMIC DNA]</scope>
    <source>
        <strain evidence="3 4">CBS 123374</strain>
    </source>
</reference>
<keyword evidence="4" id="KW-1185">Reference proteome</keyword>
<dbReference type="EMBL" id="JBBWRZ010000010">
    <property type="protein sequence ID" value="KAK8227296.1"/>
    <property type="molecule type" value="Genomic_DNA"/>
</dbReference>
<gene>
    <name evidence="3" type="ORF">HDK90DRAFT_513839</name>
</gene>
<evidence type="ECO:0000313" key="3">
    <source>
        <dbReference type="EMBL" id="KAK8227296.1"/>
    </source>
</evidence>
<evidence type="ECO:0000313" key="4">
    <source>
        <dbReference type="Proteomes" id="UP001492380"/>
    </source>
</evidence>
<feature type="signal peptide" evidence="2">
    <location>
        <begin position="1"/>
        <end position="15"/>
    </location>
</feature>
<evidence type="ECO:0000256" key="2">
    <source>
        <dbReference type="SAM" id="SignalP"/>
    </source>
</evidence>
<feature type="chain" id="PRO_5045319079" evidence="2">
    <location>
        <begin position="16"/>
        <end position="271"/>
    </location>
</feature>
<accession>A0ABR1YEC1</accession>
<comment type="caution">
    <text evidence="3">The sequence shown here is derived from an EMBL/GenBank/DDBJ whole genome shotgun (WGS) entry which is preliminary data.</text>
</comment>
<organism evidence="3 4">
    <name type="scientific">Phyllosticta capitalensis</name>
    <dbReference type="NCBI Taxonomy" id="121624"/>
    <lineage>
        <taxon>Eukaryota</taxon>
        <taxon>Fungi</taxon>
        <taxon>Dikarya</taxon>
        <taxon>Ascomycota</taxon>
        <taxon>Pezizomycotina</taxon>
        <taxon>Dothideomycetes</taxon>
        <taxon>Dothideomycetes incertae sedis</taxon>
        <taxon>Botryosphaeriales</taxon>
        <taxon>Phyllostictaceae</taxon>
        <taxon>Phyllosticta</taxon>
    </lineage>
</organism>
<dbReference type="Proteomes" id="UP001492380">
    <property type="component" value="Unassembled WGS sequence"/>
</dbReference>